<dbReference type="InterPro" id="IPR008197">
    <property type="entry name" value="WAP_dom"/>
</dbReference>
<feature type="domain" description="WAP" evidence="2">
    <location>
        <begin position="82"/>
        <end position="133"/>
    </location>
</feature>
<reference evidence="3" key="1">
    <citation type="journal article" date="2012" name="Dev. Comp. Immunol.">
        <title>A double WAP domain-containing protein from Chinese mitten crab Eriocheir sinensis with antimicrobial activities against Gram-negative bacteria and yeast.</title>
        <authorList>
            <person name="Li F."/>
            <person name="Wang L."/>
            <person name="Qiu L."/>
            <person name="Zhang H."/>
            <person name="Gai Y."/>
            <person name="Song L."/>
        </authorList>
    </citation>
    <scope>NUCLEOTIDE SEQUENCE</scope>
</reference>
<dbReference type="MEROPS" id="I17.003"/>
<protein>
    <submittedName>
        <fullName evidence="3">Whey acidic protein</fullName>
    </submittedName>
</protein>
<feature type="chain" id="PRO_5003507693" evidence="1">
    <location>
        <begin position="23"/>
        <end position="133"/>
    </location>
</feature>
<proteinExistence type="evidence at transcript level"/>
<dbReference type="SMART" id="SM00217">
    <property type="entry name" value="WAP"/>
    <property type="match status" value="1"/>
</dbReference>
<organism evidence="3">
    <name type="scientific">Eriocheir sinensis</name>
    <name type="common">Chinese mitten crab</name>
    <dbReference type="NCBI Taxonomy" id="95602"/>
    <lineage>
        <taxon>Eukaryota</taxon>
        <taxon>Metazoa</taxon>
        <taxon>Ecdysozoa</taxon>
        <taxon>Arthropoda</taxon>
        <taxon>Crustacea</taxon>
        <taxon>Multicrustacea</taxon>
        <taxon>Malacostraca</taxon>
        <taxon>Eumalacostraca</taxon>
        <taxon>Eucarida</taxon>
        <taxon>Decapoda</taxon>
        <taxon>Pleocyemata</taxon>
        <taxon>Brachyura</taxon>
        <taxon>Eubrachyura</taxon>
        <taxon>Grapsoidea</taxon>
        <taxon>Varunidae</taxon>
        <taxon>Eriocheir</taxon>
    </lineage>
</organism>
<dbReference type="PRINTS" id="PR00003">
    <property type="entry name" value="4DISULPHCORE"/>
</dbReference>
<evidence type="ECO:0000256" key="1">
    <source>
        <dbReference type="SAM" id="SignalP"/>
    </source>
</evidence>
<dbReference type="InterPro" id="IPR036645">
    <property type="entry name" value="Elafin-like_sf"/>
</dbReference>
<keyword evidence="1" id="KW-0732">Signal</keyword>
<evidence type="ECO:0000313" key="3">
    <source>
        <dbReference type="EMBL" id="ADF87939.1"/>
    </source>
</evidence>
<dbReference type="EMBL" id="GU002539">
    <property type="protein sequence ID" value="ADF87939.1"/>
    <property type="molecule type" value="mRNA"/>
</dbReference>
<dbReference type="OrthoDB" id="6060011at2759"/>
<dbReference type="GO" id="GO:0005576">
    <property type="term" value="C:extracellular region"/>
    <property type="evidence" value="ECO:0007669"/>
    <property type="project" value="InterPro"/>
</dbReference>
<accession>G8A3V0</accession>
<dbReference type="GO" id="GO:0030414">
    <property type="term" value="F:peptidase inhibitor activity"/>
    <property type="evidence" value="ECO:0007669"/>
    <property type="project" value="InterPro"/>
</dbReference>
<dbReference type="Gene3D" id="4.10.75.10">
    <property type="entry name" value="Elafin-like"/>
    <property type="match status" value="1"/>
</dbReference>
<dbReference type="Pfam" id="PF00095">
    <property type="entry name" value="WAP"/>
    <property type="match status" value="2"/>
</dbReference>
<dbReference type="PROSITE" id="PS51390">
    <property type="entry name" value="WAP"/>
    <property type="match status" value="1"/>
</dbReference>
<dbReference type="AlphaFoldDB" id="G8A3V0"/>
<evidence type="ECO:0000259" key="2">
    <source>
        <dbReference type="PROSITE" id="PS51390"/>
    </source>
</evidence>
<sequence length="133" mass="14423">MVPRRFLQLALALMALVAVAQALGKGHGHGSSTKLCPIPNVKDIVCIQYLDQCHTDYDCGHGETCCLVPNCGRQCHPRYGNPVTKPGDCPAIPLFVPNCSYKDQVDGCHNDKQCPGNLKCCFLGCSNQCTKPF</sequence>
<feature type="signal peptide" evidence="1">
    <location>
        <begin position="1"/>
        <end position="22"/>
    </location>
</feature>
<name>G8A3V0_ERISI</name>
<dbReference type="SUPFAM" id="SSF57256">
    <property type="entry name" value="Elafin-like"/>
    <property type="match status" value="1"/>
</dbReference>
<dbReference type="SMR" id="G8A3V0"/>